<reference evidence="1 2" key="1">
    <citation type="submission" date="2018-06" db="EMBL/GenBank/DDBJ databases">
        <title>Draft Whole-Genome Sequence of the purple photosynthetic bacterium Rhodospeudomonas palustris XCP.</title>
        <authorList>
            <person name="Rayyan A."/>
            <person name="Meyer T.E."/>
            <person name="Kyndt J.A."/>
        </authorList>
    </citation>
    <scope>NUCLEOTIDE SEQUENCE [LARGE SCALE GENOMIC DNA]</scope>
    <source>
        <strain evidence="1 2">XCP</strain>
    </source>
</reference>
<accession>A0A323UI32</accession>
<dbReference type="AlphaFoldDB" id="A0A323UI32"/>
<name>A0A323UI32_RHOPL</name>
<gene>
    <name evidence="1" type="ORF">DNX69_10735</name>
</gene>
<sequence length="66" mass="7491">MRKYGFKTSTSIDRAGSTVLISITCDDETIAEAATELLRRRQQHGALTLDLQRTNFVQIEGSYERQ</sequence>
<evidence type="ECO:0000313" key="2">
    <source>
        <dbReference type="Proteomes" id="UP000248134"/>
    </source>
</evidence>
<dbReference type="EMBL" id="QKQS01000013">
    <property type="protein sequence ID" value="PZA12445.1"/>
    <property type="molecule type" value="Genomic_DNA"/>
</dbReference>
<organism evidence="1 2">
    <name type="scientific">Rhodopseudomonas palustris</name>
    <dbReference type="NCBI Taxonomy" id="1076"/>
    <lineage>
        <taxon>Bacteria</taxon>
        <taxon>Pseudomonadati</taxon>
        <taxon>Pseudomonadota</taxon>
        <taxon>Alphaproteobacteria</taxon>
        <taxon>Hyphomicrobiales</taxon>
        <taxon>Nitrobacteraceae</taxon>
        <taxon>Rhodopseudomonas</taxon>
    </lineage>
</organism>
<dbReference type="RefSeq" id="WP_110785943.1">
    <property type="nucleotide sequence ID" value="NZ_QKQS01000013.1"/>
</dbReference>
<proteinExistence type="predicted"/>
<dbReference type="OrthoDB" id="8139604at2"/>
<protein>
    <submittedName>
        <fullName evidence="1">Uncharacterized protein</fullName>
    </submittedName>
</protein>
<dbReference type="Proteomes" id="UP000248134">
    <property type="component" value="Unassembled WGS sequence"/>
</dbReference>
<evidence type="ECO:0000313" key="1">
    <source>
        <dbReference type="EMBL" id="PZA12445.1"/>
    </source>
</evidence>
<comment type="caution">
    <text evidence="1">The sequence shown here is derived from an EMBL/GenBank/DDBJ whole genome shotgun (WGS) entry which is preliminary data.</text>
</comment>